<keyword evidence="7 15" id="KW-0645">Protease</keyword>
<reference evidence="15" key="1">
    <citation type="submission" date="2020-01" db="EMBL/GenBank/DDBJ databases">
        <authorList>
            <person name="Meier V. D."/>
            <person name="Meier V D."/>
        </authorList>
    </citation>
    <scope>NUCLEOTIDE SEQUENCE</scope>
    <source>
        <strain evidence="15">HLG_WM_MAG_07</strain>
    </source>
</reference>
<keyword evidence="11" id="KW-0346">Stress response</keyword>
<evidence type="ECO:0000256" key="3">
    <source>
        <dbReference type="ARBA" id="ARBA00004418"/>
    </source>
</evidence>
<dbReference type="EMBL" id="CACVAY010000084">
    <property type="protein sequence ID" value="CAA6818194.1"/>
    <property type="molecule type" value="Genomic_DNA"/>
</dbReference>
<proteinExistence type="inferred from homology"/>
<dbReference type="PANTHER" id="PTHR22939">
    <property type="entry name" value="SERINE PROTEASE FAMILY S1C HTRA-RELATED"/>
    <property type="match status" value="1"/>
</dbReference>
<dbReference type="Gene3D" id="2.30.42.10">
    <property type="match status" value="2"/>
</dbReference>
<dbReference type="PRINTS" id="PR00834">
    <property type="entry name" value="PROTEASES2C"/>
</dbReference>
<dbReference type="InterPro" id="IPR009003">
    <property type="entry name" value="Peptidase_S1_PA"/>
</dbReference>
<feature type="signal peptide" evidence="13">
    <location>
        <begin position="1"/>
        <end position="23"/>
    </location>
</feature>
<dbReference type="Pfam" id="PF13365">
    <property type="entry name" value="Trypsin_2"/>
    <property type="match status" value="1"/>
</dbReference>
<evidence type="ECO:0000313" key="15">
    <source>
        <dbReference type="EMBL" id="CAA6818194.1"/>
    </source>
</evidence>
<evidence type="ECO:0000256" key="12">
    <source>
        <dbReference type="ARBA" id="ARBA00032850"/>
    </source>
</evidence>
<dbReference type="SMART" id="SM00228">
    <property type="entry name" value="PDZ"/>
    <property type="match status" value="2"/>
</dbReference>
<dbReference type="Pfam" id="PF13180">
    <property type="entry name" value="PDZ_2"/>
    <property type="match status" value="2"/>
</dbReference>
<gene>
    <name evidence="15" type="ORF">HELGO_WM4922</name>
</gene>
<evidence type="ECO:0000256" key="4">
    <source>
        <dbReference type="ARBA" id="ARBA00010541"/>
    </source>
</evidence>
<evidence type="ECO:0000256" key="10">
    <source>
        <dbReference type="ARBA" id="ARBA00022825"/>
    </source>
</evidence>
<dbReference type="GO" id="GO:0006508">
    <property type="term" value="P:proteolysis"/>
    <property type="evidence" value="ECO:0007669"/>
    <property type="project" value="UniProtKB-KW"/>
</dbReference>
<evidence type="ECO:0000256" key="13">
    <source>
        <dbReference type="SAM" id="SignalP"/>
    </source>
</evidence>
<dbReference type="PANTHER" id="PTHR22939:SF130">
    <property type="entry name" value="PERIPLASMIC SERINE ENDOPROTEASE DEGP-LIKE-RELATED"/>
    <property type="match status" value="1"/>
</dbReference>
<keyword evidence="13" id="KW-0732">Signal</keyword>
<comment type="catalytic activity">
    <reaction evidence="1">
        <text>Acts on substrates that are at least partially unfolded. The cleavage site P1 residue is normally between a pair of hydrophobic residues, such as Val-|-Val.</text>
        <dbReference type="EC" id="3.4.21.107"/>
    </reaction>
</comment>
<feature type="chain" id="PRO_5028071145" description="Probable periplasmic serine endoprotease DegP-like" evidence="13">
    <location>
        <begin position="24"/>
        <end position="458"/>
    </location>
</feature>
<sequence length="458" mass="49942">MNIRFLTFLLCAFFMAPIARSYAVEGLPDFTKLVEEHGPAVVNISTAYKLPDAELVNDMFRQFLDFDGDRIDPNDHSLGSGYVISSDGFVVTNYHVIKDADEIVIRLSDQRIFTAEIRGIDERSDLALLKIDAEDLPVVKSGDSKKLKVGEWVFAIGSPFGFDHSVTVGVVSAKERSLPSESYVPYIQTDVAINPGNSGGPLFNLKGEVIGMNSQIFSQTGGFMGLSFAIPINVVNDVIKQLKGKGRVSRGRLGVDVQEVTLDLAKSFKMKKVEGALVTSIKKESSAKGVLKDGDIILAFAGERVTTTAMLPMIVGRMPIDQDIDVLVMRAGKEKTLTIKLTELPELKADPQELSAGISLPHDHGKPVTLGLGVEDIDDELRDKFDIEFGGVIVRYVKEGPAYNAGIQEGDIIAMMAGRQVAGSDDLQEMAKVFRKGDSVPVQVKRKGISRFVAIKIY</sequence>
<name>A0A6S6TFS6_9GAMM</name>
<keyword evidence="8" id="KW-0574">Periplasm</keyword>
<evidence type="ECO:0000259" key="14">
    <source>
        <dbReference type="PROSITE" id="PS50106"/>
    </source>
</evidence>
<evidence type="ECO:0000256" key="6">
    <source>
        <dbReference type="ARBA" id="ARBA00013958"/>
    </source>
</evidence>
<evidence type="ECO:0000256" key="9">
    <source>
        <dbReference type="ARBA" id="ARBA00022801"/>
    </source>
</evidence>
<dbReference type="InterPro" id="IPR036034">
    <property type="entry name" value="PDZ_sf"/>
</dbReference>
<organism evidence="15">
    <name type="scientific">uncultured Thiotrichaceae bacterium</name>
    <dbReference type="NCBI Taxonomy" id="298394"/>
    <lineage>
        <taxon>Bacteria</taxon>
        <taxon>Pseudomonadati</taxon>
        <taxon>Pseudomonadota</taxon>
        <taxon>Gammaproteobacteria</taxon>
        <taxon>Thiotrichales</taxon>
        <taxon>Thiotrichaceae</taxon>
        <taxon>environmental samples</taxon>
    </lineage>
</organism>
<dbReference type="SUPFAM" id="SSF50156">
    <property type="entry name" value="PDZ domain-like"/>
    <property type="match status" value="2"/>
</dbReference>
<protein>
    <recommendedName>
        <fullName evidence="6">Probable periplasmic serine endoprotease DegP-like</fullName>
        <ecNumber evidence="5">3.4.21.107</ecNumber>
    </recommendedName>
    <alternativeName>
        <fullName evidence="12">Protease Do</fullName>
    </alternativeName>
</protein>
<keyword evidence="9" id="KW-0378">Hydrolase</keyword>
<dbReference type="EC" id="3.4.21.107" evidence="5"/>
<comment type="subcellular location">
    <subcellularLocation>
        <location evidence="3">Periplasm</location>
    </subcellularLocation>
</comment>
<keyword evidence="10" id="KW-0720">Serine protease</keyword>
<evidence type="ECO:0000256" key="8">
    <source>
        <dbReference type="ARBA" id="ARBA00022764"/>
    </source>
</evidence>
<dbReference type="InterPro" id="IPR001478">
    <property type="entry name" value="PDZ"/>
</dbReference>
<feature type="domain" description="PDZ" evidence="14">
    <location>
        <begin position="357"/>
        <end position="448"/>
    </location>
</feature>
<dbReference type="SUPFAM" id="SSF50494">
    <property type="entry name" value="Trypsin-like serine proteases"/>
    <property type="match status" value="1"/>
</dbReference>
<comment type="function">
    <text evidence="2">Might be efficient in the degradation of transiently denatured and unfolded proteins which accumulate in the periplasm following stress conditions.</text>
</comment>
<dbReference type="Gene3D" id="2.40.10.120">
    <property type="match status" value="1"/>
</dbReference>
<dbReference type="AlphaFoldDB" id="A0A6S6TFS6"/>
<dbReference type="InterPro" id="IPR001940">
    <property type="entry name" value="Peptidase_S1C"/>
</dbReference>
<dbReference type="GO" id="GO:0004252">
    <property type="term" value="F:serine-type endopeptidase activity"/>
    <property type="evidence" value="ECO:0007669"/>
    <property type="project" value="InterPro"/>
</dbReference>
<evidence type="ECO:0000256" key="11">
    <source>
        <dbReference type="ARBA" id="ARBA00023016"/>
    </source>
</evidence>
<comment type="similarity">
    <text evidence="4">Belongs to the peptidase S1C family.</text>
</comment>
<evidence type="ECO:0000256" key="7">
    <source>
        <dbReference type="ARBA" id="ARBA00022670"/>
    </source>
</evidence>
<evidence type="ECO:0000256" key="5">
    <source>
        <dbReference type="ARBA" id="ARBA00013035"/>
    </source>
</evidence>
<accession>A0A6S6TFS6</accession>
<dbReference type="PROSITE" id="PS50106">
    <property type="entry name" value="PDZ"/>
    <property type="match status" value="1"/>
</dbReference>
<evidence type="ECO:0000256" key="2">
    <source>
        <dbReference type="ARBA" id="ARBA00002610"/>
    </source>
</evidence>
<evidence type="ECO:0000256" key="1">
    <source>
        <dbReference type="ARBA" id="ARBA00001772"/>
    </source>
</evidence>